<dbReference type="Pfam" id="PF13183">
    <property type="entry name" value="Fer4_8"/>
    <property type="match status" value="2"/>
</dbReference>
<dbReference type="PANTHER" id="PTHR43255">
    <property type="entry name" value="IRON-SULFUR-BINDING OXIDOREDUCTASE FADF-RELATED-RELATED"/>
    <property type="match status" value="1"/>
</dbReference>
<keyword evidence="6" id="KW-1185">Reference proteome</keyword>
<dbReference type="OrthoDB" id="9794954at2"/>
<dbReference type="PANTHER" id="PTHR43255:SF2">
    <property type="entry name" value="HETERODISULFIDE REDUCTASE RELATED PROTEIN"/>
    <property type="match status" value="1"/>
</dbReference>
<dbReference type="GO" id="GO:0051536">
    <property type="term" value="F:iron-sulfur cluster binding"/>
    <property type="evidence" value="ECO:0007669"/>
    <property type="project" value="UniProtKB-KW"/>
</dbReference>
<keyword evidence="2" id="KW-0408">Iron</keyword>
<name>A0A1M5DWQ3_9BACT</name>
<protein>
    <submittedName>
        <fullName evidence="5">4Fe-4S dicluster domain-containing protein</fullName>
    </submittedName>
</protein>
<keyword evidence="3" id="KW-0411">Iron-sulfur</keyword>
<dbReference type="Gene3D" id="1.10.1060.10">
    <property type="entry name" value="Alpha-helical ferredoxin"/>
    <property type="match status" value="2"/>
</dbReference>
<feature type="domain" description="4Fe-4S ferredoxin-type" evidence="4">
    <location>
        <begin position="18"/>
        <end position="49"/>
    </location>
</feature>
<dbReference type="RefSeq" id="WP_073040005.1">
    <property type="nucleotide sequence ID" value="NZ_FQVB01000025.1"/>
</dbReference>
<evidence type="ECO:0000256" key="3">
    <source>
        <dbReference type="ARBA" id="ARBA00023014"/>
    </source>
</evidence>
<dbReference type="EMBL" id="FQVB01000025">
    <property type="protein sequence ID" value="SHF71272.1"/>
    <property type="molecule type" value="Genomic_DNA"/>
</dbReference>
<gene>
    <name evidence="5" type="ORF">SAMN02745206_02519</name>
</gene>
<sequence>MKPAVILPRALDRKAINQAVRAEINLCYTCGSCAIECPVNRATNRLHPRTLVWMANLGLTDELLSLPDIWFCLACRRCSHVCPMTVKPAMLLAHLRWEAVRRGVVPPPFPARWRELQVGLHEERYRAFSRLLEKEESGKGDGTAMDDPAIPLWKKASVFDGYRTNLTSCFACGECSSACPVCHDRKIFDPLHLFRSALLGDPRSLLESPALWLCIQCQSCSEACSQKVRGHLVIRRLRRLAEEEGVVSAGFLEQWRRQDQRMLVDHVARTEELLQR</sequence>
<dbReference type="InterPro" id="IPR017896">
    <property type="entry name" value="4Fe4S_Fe-S-bd"/>
</dbReference>
<dbReference type="Proteomes" id="UP000184076">
    <property type="component" value="Unassembled WGS sequence"/>
</dbReference>
<dbReference type="GO" id="GO:0005886">
    <property type="term" value="C:plasma membrane"/>
    <property type="evidence" value="ECO:0007669"/>
    <property type="project" value="TreeGrafter"/>
</dbReference>
<dbReference type="PROSITE" id="PS00198">
    <property type="entry name" value="4FE4S_FER_1"/>
    <property type="match status" value="3"/>
</dbReference>
<reference evidence="6" key="1">
    <citation type="submission" date="2016-11" db="EMBL/GenBank/DDBJ databases">
        <authorList>
            <person name="Varghese N."/>
            <person name="Submissions S."/>
        </authorList>
    </citation>
    <scope>NUCLEOTIDE SEQUENCE [LARGE SCALE GENOMIC DNA]</scope>
    <source>
        <strain evidence="6">DSM 9756</strain>
    </source>
</reference>
<evidence type="ECO:0000313" key="5">
    <source>
        <dbReference type="EMBL" id="SHF71272.1"/>
    </source>
</evidence>
<dbReference type="InterPro" id="IPR051460">
    <property type="entry name" value="HdrC_iron-sulfur_subunit"/>
</dbReference>
<dbReference type="SUPFAM" id="SSF46548">
    <property type="entry name" value="alpha-helical ferredoxin"/>
    <property type="match status" value="2"/>
</dbReference>
<dbReference type="AlphaFoldDB" id="A0A1M5DWQ3"/>
<feature type="domain" description="4Fe-4S ferredoxin-type" evidence="4">
    <location>
        <begin position="160"/>
        <end position="190"/>
    </location>
</feature>
<proteinExistence type="predicted"/>
<keyword evidence="1" id="KW-0479">Metal-binding</keyword>
<evidence type="ECO:0000256" key="2">
    <source>
        <dbReference type="ARBA" id="ARBA00023004"/>
    </source>
</evidence>
<accession>A0A1M5DWQ3</accession>
<evidence type="ECO:0000259" key="4">
    <source>
        <dbReference type="PROSITE" id="PS51379"/>
    </source>
</evidence>
<dbReference type="InterPro" id="IPR009051">
    <property type="entry name" value="Helical_ferredxn"/>
</dbReference>
<organism evidence="5 6">
    <name type="scientific">Desulfacinum infernum DSM 9756</name>
    <dbReference type="NCBI Taxonomy" id="1121391"/>
    <lineage>
        <taxon>Bacteria</taxon>
        <taxon>Pseudomonadati</taxon>
        <taxon>Thermodesulfobacteriota</taxon>
        <taxon>Syntrophobacteria</taxon>
        <taxon>Syntrophobacterales</taxon>
        <taxon>Syntrophobacteraceae</taxon>
        <taxon>Desulfacinum</taxon>
    </lineage>
</organism>
<dbReference type="STRING" id="1121391.SAMN02745206_02519"/>
<evidence type="ECO:0000313" key="6">
    <source>
        <dbReference type="Proteomes" id="UP000184076"/>
    </source>
</evidence>
<dbReference type="GO" id="GO:0046872">
    <property type="term" value="F:metal ion binding"/>
    <property type="evidence" value="ECO:0007669"/>
    <property type="project" value="UniProtKB-KW"/>
</dbReference>
<evidence type="ECO:0000256" key="1">
    <source>
        <dbReference type="ARBA" id="ARBA00022723"/>
    </source>
</evidence>
<dbReference type="InterPro" id="IPR017900">
    <property type="entry name" value="4Fe4S_Fe_S_CS"/>
</dbReference>
<dbReference type="PROSITE" id="PS51379">
    <property type="entry name" value="4FE4S_FER_2"/>
    <property type="match status" value="2"/>
</dbReference>